<dbReference type="GO" id="GO:0016020">
    <property type="term" value="C:membrane"/>
    <property type="evidence" value="ECO:0007669"/>
    <property type="project" value="UniProtKB-SubCell"/>
</dbReference>
<dbReference type="RefSeq" id="XP_007603572.1">
    <property type="nucleotide sequence ID" value="XM_007603510.1"/>
</dbReference>
<evidence type="ECO:0000259" key="11">
    <source>
        <dbReference type="Pfam" id="PF01529"/>
    </source>
</evidence>
<dbReference type="InParanoid" id="L2GQB2"/>
<comment type="domain">
    <text evidence="10">The DHHC domain is required for palmitoyltransferase activity.</text>
</comment>
<evidence type="ECO:0000256" key="7">
    <source>
        <dbReference type="ARBA" id="ARBA00023288"/>
    </source>
</evidence>
<evidence type="ECO:0000313" key="13">
    <source>
        <dbReference type="Proteomes" id="UP000011082"/>
    </source>
</evidence>
<sequence length="270" mass="31760">MTRSSERVARLVMYLTVLFITVFPTKYYILSIESWYSFYCAVFICCSGSLTLVYATLCLCYRGYVVLKDFTNIELSPESRSCHICMQFKPERSHHCSTCKKCIKKMDHHCHWLGRCINYDNHGHFVRFLLCMFLNSSAVFAFNSYYLVEIIKYDSYQPTQLMWAILLLSFTASLLLMCVSCFHLHAQVSMILLNITFIESINCYNYGYSETDSPYNLGLRHNIEDVFGPLKYFLLGSPRGNGIFFRKKYCVEYWPKHFRSIDRAYEKIII</sequence>
<dbReference type="HOGENOM" id="CLU_027721_6_0_1"/>
<name>L2GQB2_VITCO</name>
<dbReference type="GeneID" id="19880837"/>
<dbReference type="PANTHER" id="PTHR12246">
    <property type="entry name" value="PALMITOYLTRANSFERASE ZDHHC16"/>
    <property type="match status" value="1"/>
</dbReference>
<keyword evidence="4 10" id="KW-1133">Transmembrane helix</keyword>
<dbReference type="PROSITE" id="PS50216">
    <property type="entry name" value="DHHC"/>
    <property type="match status" value="1"/>
</dbReference>
<keyword evidence="2 10" id="KW-0808">Transferase</keyword>
<dbReference type="OMA" id="CEQWPPR"/>
<keyword evidence="8 10" id="KW-0012">Acyltransferase</keyword>
<dbReference type="STRING" id="993615.L2GQB2"/>
<keyword evidence="13" id="KW-1185">Reference proteome</keyword>
<keyword evidence="5 10" id="KW-0472">Membrane</keyword>
<evidence type="ECO:0000256" key="8">
    <source>
        <dbReference type="ARBA" id="ARBA00023315"/>
    </source>
</evidence>
<comment type="similarity">
    <text evidence="10">Belongs to the DHHC palmitoyltransferase family.</text>
</comment>
<evidence type="ECO:0000256" key="6">
    <source>
        <dbReference type="ARBA" id="ARBA00023139"/>
    </source>
</evidence>
<dbReference type="EC" id="2.3.1.225" evidence="10"/>
<feature type="domain" description="Palmitoyltransferase DHHC" evidence="11">
    <location>
        <begin position="78"/>
        <end position="202"/>
    </location>
</feature>
<dbReference type="InterPro" id="IPR039859">
    <property type="entry name" value="PFA4/ZDH16/20/ERF2-like"/>
</dbReference>
<reference evidence="13" key="1">
    <citation type="submission" date="2011-05" db="EMBL/GenBank/DDBJ databases">
        <title>The genome sequence of Vittaforma corneae strain ATCC 50505.</title>
        <authorList>
            <consortium name="The Broad Institute Genome Sequencing Platform"/>
            <person name="Cuomo C."/>
            <person name="Didier E."/>
            <person name="Bowers L."/>
            <person name="Young S.K."/>
            <person name="Zeng Q."/>
            <person name="Gargeya S."/>
            <person name="Fitzgerald M."/>
            <person name="Haas B."/>
            <person name="Abouelleil A."/>
            <person name="Alvarado L."/>
            <person name="Arachchi H.M."/>
            <person name="Berlin A."/>
            <person name="Chapman S.B."/>
            <person name="Gearin G."/>
            <person name="Goldberg J."/>
            <person name="Griggs A."/>
            <person name="Gujja S."/>
            <person name="Hansen M."/>
            <person name="Heiman D."/>
            <person name="Howarth C."/>
            <person name="Larimer J."/>
            <person name="Lui A."/>
            <person name="MacDonald P.J.P."/>
            <person name="McCowen C."/>
            <person name="Montmayeur A."/>
            <person name="Murphy C."/>
            <person name="Neiman D."/>
            <person name="Pearson M."/>
            <person name="Priest M."/>
            <person name="Roberts A."/>
            <person name="Saif S."/>
            <person name="Shea T."/>
            <person name="Sisk P."/>
            <person name="Stolte C."/>
            <person name="Sykes S."/>
            <person name="Wortman J."/>
            <person name="Nusbaum C."/>
            <person name="Birren B."/>
        </authorList>
    </citation>
    <scope>NUCLEOTIDE SEQUENCE [LARGE SCALE GENOMIC DNA]</scope>
    <source>
        <strain evidence="13">ATCC 50505</strain>
    </source>
</reference>
<dbReference type="OrthoDB" id="331948at2759"/>
<evidence type="ECO:0000256" key="1">
    <source>
        <dbReference type="ARBA" id="ARBA00004141"/>
    </source>
</evidence>
<keyword evidence="3 10" id="KW-0812">Transmembrane</keyword>
<dbReference type="AlphaFoldDB" id="L2GQB2"/>
<dbReference type="GO" id="GO:0019706">
    <property type="term" value="F:protein-cysteine S-palmitoyltransferase activity"/>
    <property type="evidence" value="ECO:0007669"/>
    <property type="project" value="UniProtKB-EC"/>
</dbReference>
<feature type="transmembrane region" description="Helical" evidence="10">
    <location>
        <begin position="160"/>
        <end position="184"/>
    </location>
</feature>
<accession>L2GQB2</accession>
<protein>
    <recommendedName>
        <fullName evidence="10">Palmitoyltransferase</fullName>
        <ecNumber evidence="10">2.3.1.225</ecNumber>
    </recommendedName>
</protein>
<gene>
    <name evidence="12" type="ORF">VICG_00119</name>
</gene>
<dbReference type="InterPro" id="IPR001594">
    <property type="entry name" value="Palmitoyltrfase_DHHC"/>
</dbReference>
<dbReference type="VEuPathDB" id="MicrosporidiaDB:VICG_00119"/>
<feature type="transmembrane region" description="Helical" evidence="10">
    <location>
        <begin position="36"/>
        <end position="61"/>
    </location>
</feature>
<dbReference type="Pfam" id="PF01529">
    <property type="entry name" value="DHHC"/>
    <property type="match status" value="1"/>
</dbReference>
<comment type="subcellular location">
    <subcellularLocation>
        <location evidence="1">Membrane</location>
        <topology evidence="1">Multi-pass membrane protein</topology>
    </subcellularLocation>
</comment>
<organism evidence="12 13">
    <name type="scientific">Vittaforma corneae (strain ATCC 50505)</name>
    <name type="common">Microsporidian parasite</name>
    <name type="synonym">Nosema corneum</name>
    <dbReference type="NCBI Taxonomy" id="993615"/>
    <lineage>
        <taxon>Eukaryota</taxon>
        <taxon>Fungi</taxon>
        <taxon>Fungi incertae sedis</taxon>
        <taxon>Microsporidia</taxon>
        <taxon>Nosematidae</taxon>
        <taxon>Vittaforma</taxon>
    </lineage>
</organism>
<evidence type="ECO:0000256" key="9">
    <source>
        <dbReference type="ARBA" id="ARBA00048048"/>
    </source>
</evidence>
<evidence type="ECO:0000256" key="10">
    <source>
        <dbReference type="RuleBase" id="RU079119"/>
    </source>
</evidence>
<feature type="transmembrane region" description="Helical" evidence="10">
    <location>
        <begin position="12"/>
        <end position="30"/>
    </location>
</feature>
<evidence type="ECO:0000256" key="3">
    <source>
        <dbReference type="ARBA" id="ARBA00022692"/>
    </source>
</evidence>
<evidence type="ECO:0000256" key="5">
    <source>
        <dbReference type="ARBA" id="ARBA00023136"/>
    </source>
</evidence>
<comment type="catalytic activity">
    <reaction evidence="9 10">
        <text>L-cysteinyl-[protein] + hexadecanoyl-CoA = S-hexadecanoyl-L-cysteinyl-[protein] + CoA</text>
        <dbReference type="Rhea" id="RHEA:36683"/>
        <dbReference type="Rhea" id="RHEA-COMP:10131"/>
        <dbReference type="Rhea" id="RHEA-COMP:11032"/>
        <dbReference type="ChEBI" id="CHEBI:29950"/>
        <dbReference type="ChEBI" id="CHEBI:57287"/>
        <dbReference type="ChEBI" id="CHEBI:57379"/>
        <dbReference type="ChEBI" id="CHEBI:74151"/>
        <dbReference type="EC" id="2.3.1.225"/>
    </reaction>
</comment>
<dbReference type="EMBL" id="JH370130">
    <property type="protein sequence ID" value="ELA42804.1"/>
    <property type="molecule type" value="Genomic_DNA"/>
</dbReference>
<keyword evidence="7" id="KW-0449">Lipoprotein</keyword>
<feature type="transmembrane region" description="Helical" evidence="10">
    <location>
        <begin position="125"/>
        <end position="148"/>
    </location>
</feature>
<dbReference type="Proteomes" id="UP000011082">
    <property type="component" value="Unassembled WGS sequence"/>
</dbReference>
<evidence type="ECO:0000256" key="2">
    <source>
        <dbReference type="ARBA" id="ARBA00022679"/>
    </source>
</evidence>
<evidence type="ECO:0000256" key="4">
    <source>
        <dbReference type="ARBA" id="ARBA00022989"/>
    </source>
</evidence>
<proteinExistence type="inferred from homology"/>
<evidence type="ECO:0000313" key="12">
    <source>
        <dbReference type="EMBL" id="ELA42804.1"/>
    </source>
</evidence>
<keyword evidence="6" id="KW-0564">Palmitate</keyword>